<keyword evidence="2" id="KW-0813">Transport</keyword>
<name>A0A9X1B4M7_9GAMM</name>
<accession>A0A9X1B4M7</accession>
<feature type="signal peptide" evidence="5">
    <location>
        <begin position="1"/>
        <end position="24"/>
    </location>
</feature>
<evidence type="ECO:0000313" key="7">
    <source>
        <dbReference type="Proteomes" id="UP001138768"/>
    </source>
</evidence>
<dbReference type="RefSeq" id="WP_200243484.1">
    <property type="nucleotide sequence ID" value="NZ_NRRY01000015.1"/>
</dbReference>
<evidence type="ECO:0008006" key="8">
    <source>
        <dbReference type="Google" id="ProtNLM"/>
    </source>
</evidence>
<evidence type="ECO:0000256" key="4">
    <source>
        <dbReference type="ARBA" id="ARBA00022927"/>
    </source>
</evidence>
<dbReference type="Proteomes" id="UP001138768">
    <property type="component" value="Unassembled WGS sequence"/>
</dbReference>
<organism evidence="6 7">
    <name type="scientific">Lamprobacter modestohalophilus</name>
    <dbReference type="NCBI Taxonomy" id="1064514"/>
    <lineage>
        <taxon>Bacteria</taxon>
        <taxon>Pseudomonadati</taxon>
        <taxon>Pseudomonadota</taxon>
        <taxon>Gammaproteobacteria</taxon>
        <taxon>Chromatiales</taxon>
        <taxon>Chromatiaceae</taxon>
        <taxon>Lamprobacter</taxon>
    </lineage>
</organism>
<dbReference type="SUPFAM" id="SSF89392">
    <property type="entry name" value="Prokaryotic lipoproteins and lipoprotein localization factors"/>
    <property type="match status" value="1"/>
</dbReference>
<comment type="subunit">
    <text evidence="1">Monomer.</text>
</comment>
<protein>
    <recommendedName>
        <fullName evidence="8">DUF2092 domain-containing protein</fullName>
    </recommendedName>
</protein>
<reference evidence="6 7" key="1">
    <citation type="journal article" date="2020" name="Microorganisms">
        <title>Osmotic Adaptation and Compatible Solute Biosynthesis of Phototrophic Bacteria as Revealed from Genome Analyses.</title>
        <authorList>
            <person name="Imhoff J.F."/>
            <person name="Rahn T."/>
            <person name="Kunzel S."/>
            <person name="Keller A."/>
            <person name="Neulinger S.C."/>
        </authorList>
    </citation>
    <scope>NUCLEOTIDE SEQUENCE [LARGE SCALE GENOMIC DNA]</scope>
    <source>
        <strain evidence="6 7">DSM 25653</strain>
    </source>
</reference>
<evidence type="ECO:0000256" key="2">
    <source>
        <dbReference type="ARBA" id="ARBA00022448"/>
    </source>
</evidence>
<sequence>MTLHPSLYAAGLAALLSGLPLAQAQAQAQADDAKAILKTSLDYVSQQQTLSLTFDSSIEIITPRLEKIQFTNSGDLRLQRPDKLRAHRVGGYADVELVFDGKTVSILGRNLDAYAQFEGPDNLDALIEALRMGHGIALPGADLLLSNAYEALVAGVLESKHIGRGVIDGVECEHLAFRNADTDWQLWVELGERPIPRKLVITSKTVNSAPQYTLQVKDWSTEAAPAADAFVFKVPDGATRLEPDALTGLDELPPGAPAGETP</sequence>
<evidence type="ECO:0000313" key="6">
    <source>
        <dbReference type="EMBL" id="MBK1618901.1"/>
    </source>
</evidence>
<feature type="chain" id="PRO_5040920369" description="DUF2092 domain-containing protein" evidence="5">
    <location>
        <begin position="25"/>
        <end position="262"/>
    </location>
</feature>
<evidence type="ECO:0000256" key="3">
    <source>
        <dbReference type="ARBA" id="ARBA00022729"/>
    </source>
</evidence>
<dbReference type="GO" id="GO:0015031">
    <property type="term" value="P:protein transport"/>
    <property type="evidence" value="ECO:0007669"/>
    <property type="project" value="UniProtKB-KW"/>
</dbReference>
<dbReference type="EMBL" id="NRRY01000015">
    <property type="protein sequence ID" value="MBK1618901.1"/>
    <property type="molecule type" value="Genomic_DNA"/>
</dbReference>
<dbReference type="Gene3D" id="2.50.20.10">
    <property type="entry name" value="Lipoprotein localisation LolA/LolB/LppX"/>
    <property type="match status" value="1"/>
</dbReference>
<dbReference type="PIRSF" id="PIRSF012443">
    <property type="entry name" value="UCP012443"/>
    <property type="match status" value="1"/>
</dbReference>
<keyword evidence="3 5" id="KW-0732">Signal</keyword>
<dbReference type="Pfam" id="PF09865">
    <property type="entry name" value="DUF2092"/>
    <property type="match status" value="1"/>
</dbReference>
<comment type="caution">
    <text evidence="6">The sequence shown here is derived from an EMBL/GenBank/DDBJ whole genome shotgun (WGS) entry which is preliminary data.</text>
</comment>
<proteinExistence type="predicted"/>
<dbReference type="InterPro" id="IPR029046">
    <property type="entry name" value="LolA/LolB/LppX"/>
</dbReference>
<gene>
    <name evidence="6" type="ORF">CKO42_10755</name>
</gene>
<keyword evidence="4" id="KW-0653">Protein transport</keyword>
<keyword evidence="7" id="KW-1185">Reference proteome</keyword>
<dbReference type="InterPro" id="IPR019207">
    <property type="entry name" value="DUF2092"/>
</dbReference>
<dbReference type="AlphaFoldDB" id="A0A9X1B4M7"/>
<evidence type="ECO:0000256" key="1">
    <source>
        <dbReference type="ARBA" id="ARBA00011245"/>
    </source>
</evidence>
<evidence type="ECO:0000256" key="5">
    <source>
        <dbReference type="SAM" id="SignalP"/>
    </source>
</evidence>